<gene>
    <name evidence="5" type="ORF">PsYK624_024080</name>
</gene>
<feature type="domain" description="Yeast cell wall synthesis Kre9/Knh1-like N-terminal" evidence="4">
    <location>
        <begin position="25"/>
        <end position="114"/>
    </location>
</feature>
<accession>A0A9P3FZV2</accession>
<comment type="caution">
    <text evidence="5">The sequence shown here is derived from an EMBL/GenBank/DDBJ whole genome shotgun (WGS) entry which is preliminary data.</text>
</comment>
<keyword evidence="1 3" id="KW-0732">Signal</keyword>
<feature type="chain" id="PRO_5040156945" description="Yeast cell wall synthesis Kre9/Knh1-like N-terminal domain-containing protein" evidence="3">
    <location>
        <begin position="19"/>
        <end position="226"/>
    </location>
</feature>
<feature type="region of interest" description="Disordered" evidence="2">
    <location>
        <begin position="144"/>
        <end position="202"/>
    </location>
</feature>
<protein>
    <recommendedName>
        <fullName evidence="4">Yeast cell wall synthesis Kre9/Knh1-like N-terminal domain-containing protein</fullName>
    </recommendedName>
</protein>
<evidence type="ECO:0000313" key="5">
    <source>
        <dbReference type="EMBL" id="GJE86328.1"/>
    </source>
</evidence>
<dbReference type="PANTHER" id="PTHR28154:SF1">
    <property type="entry name" value="CELL WALL SYNTHESIS PROTEIN KNH1-RELATED"/>
    <property type="match status" value="1"/>
</dbReference>
<dbReference type="OrthoDB" id="2432613at2759"/>
<dbReference type="GO" id="GO:0042546">
    <property type="term" value="P:cell wall biogenesis"/>
    <property type="evidence" value="ECO:0007669"/>
    <property type="project" value="InterPro"/>
</dbReference>
<evidence type="ECO:0000256" key="3">
    <source>
        <dbReference type="SAM" id="SignalP"/>
    </source>
</evidence>
<evidence type="ECO:0000256" key="2">
    <source>
        <dbReference type="SAM" id="MobiDB-lite"/>
    </source>
</evidence>
<dbReference type="GO" id="GO:0006078">
    <property type="term" value="P:(1-&gt;6)-beta-D-glucan biosynthetic process"/>
    <property type="evidence" value="ECO:0007669"/>
    <property type="project" value="InterPro"/>
</dbReference>
<dbReference type="EMBL" id="BPQB01000004">
    <property type="protein sequence ID" value="GJE86328.1"/>
    <property type="molecule type" value="Genomic_DNA"/>
</dbReference>
<sequence>MFSKTYLVALAALPSALATISITQPIASTSWTAGQQQTIQWMDDGKTPSLQQFGASKVSIYAGNVNQQTELQQIVPSVDVSTTGSIAFTPDATIGPNGDVYFIRFESLGLKDATNPQFPAEAFSAKFTLTGMSGTFNSTVQQEVDAGSSASAPGAGASSTGAAAASNTGASAPSSPAATSSKASTSSSKSAAPSTTGATQANGARGLFTSAGLVGSVAAFLGAMML</sequence>
<feature type="compositionally biased region" description="Low complexity" evidence="2">
    <location>
        <begin position="146"/>
        <end position="199"/>
    </location>
</feature>
<dbReference type="Pfam" id="PF10342">
    <property type="entry name" value="Kre9_KNH"/>
    <property type="match status" value="1"/>
</dbReference>
<dbReference type="AlphaFoldDB" id="A0A9P3FZV2"/>
<reference evidence="5 6" key="1">
    <citation type="submission" date="2021-08" db="EMBL/GenBank/DDBJ databases">
        <title>Draft Genome Sequence of Phanerochaete sordida strain YK-624.</title>
        <authorList>
            <person name="Mori T."/>
            <person name="Dohra H."/>
            <person name="Suzuki T."/>
            <person name="Kawagishi H."/>
            <person name="Hirai H."/>
        </authorList>
    </citation>
    <scope>NUCLEOTIDE SEQUENCE [LARGE SCALE GENOMIC DNA]</scope>
    <source>
        <strain evidence="5 6">YK-624</strain>
    </source>
</reference>
<proteinExistence type="predicted"/>
<dbReference type="InterPro" id="IPR018466">
    <property type="entry name" value="Kre9/Knh1-like_N"/>
</dbReference>
<keyword evidence="6" id="KW-1185">Reference proteome</keyword>
<feature type="signal peptide" evidence="3">
    <location>
        <begin position="1"/>
        <end position="18"/>
    </location>
</feature>
<organism evidence="5 6">
    <name type="scientific">Phanerochaete sordida</name>
    <dbReference type="NCBI Taxonomy" id="48140"/>
    <lineage>
        <taxon>Eukaryota</taxon>
        <taxon>Fungi</taxon>
        <taxon>Dikarya</taxon>
        <taxon>Basidiomycota</taxon>
        <taxon>Agaricomycotina</taxon>
        <taxon>Agaricomycetes</taxon>
        <taxon>Polyporales</taxon>
        <taxon>Phanerochaetaceae</taxon>
        <taxon>Phanerochaete</taxon>
    </lineage>
</organism>
<dbReference type="PANTHER" id="PTHR28154">
    <property type="entry name" value="CELL WALL SYNTHESIS PROTEIN KNH1-RELATED"/>
    <property type="match status" value="1"/>
</dbReference>
<name>A0A9P3FZV2_9APHY</name>
<dbReference type="InterPro" id="IPR045328">
    <property type="entry name" value="Kre9/Knh1"/>
</dbReference>
<evidence type="ECO:0000313" key="6">
    <source>
        <dbReference type="Proteomes" id="UP000703269"/>
    </source>
</evidence>
<evidence type="ECO:0000256" key="1">
    <source>
        <dbReference type="ARBA" id="ARBA00022729"/>
    </source>
</evidence>
<dbReference type="Proteomes" id="UP000703269">
    <property type="component" value="Unassembled WGS sequence"/>
</dbReference>
<evidence type="ECO:0000259" key="4">
    <source>
        <dbReference type="Pfam" id="PF10342"/>
    </source>
</evidence>